<dbReference type="Proteomes" id="UP001303760">
    <property type="component" value="Unassembled WGS sequence"/>
</dbReference>
<organism evidence="2 3">
    <name type="scientific">Achaetomium macrosporum</name>
    <dbReference type="NCBI Taxonomy" id="79813"/>
    <lineage>
        <taxon>Eukaryota</taxon>
        <taxon>Fungi</taxon>
        <taxon>Dikarya</taxon>
        <taxon>Ascomycota</taxon>
        <taxon>Pezizomycotina</taxon>
        <taxon>Sordariomycetes</taxon>
        <taxon>Sordariomycetidae</taxon>
        <taxon>Sordariales</taxon>
        <taxon>Chaetomiaceae</taxon>
        <taxon>Achaetomium</taxon>
    </lineage>
</organism>
<proteinExistence type="predicted"/>
<dbReference type="AlphaFoldDB" id="A0AAN7CIN9"/>
<evidence type="ECO:0000256" key="1">
    <source>
        <dbReference type="SAM" id="Phobius"/>
    </source>
</evidence>
<keyword evidence="1" id="KW-1133">Transmembrane helix</keyword>
<keyword evidence="3" id="KW-1185">Reference proteome</keyword>
<evidence type="ECO:0000313" key="2">
    <source>
        <dbReference type="EMBL" id="KAK4242796.1"/>
    </source>
</evidence>
<keyword evidence="1" id="KW-0812">Transmembrane</keyword>
<reference evidence="2" key="1">
    <citation type="journal article" date="2023" name="Mol. Phylogenet. Evol.">
        <title>Genome-scale phylogeny and comparative genomics of the fungal order Sordariales.</title>
        <authorList>
            <person name="Hensen N."/>
            <person name="Bonometti L."/>
            <person name="Westerberg I."/>
            <person name="Brannstrom I.O."/>
            <person name="Guillou S."/>
            <person name="Cros-Aarteil S."/>
            <person name="Calhoun S."/>
            <person name="Haridas S."/>
            <person name="Kuo A."/>
            <person name="Mondo S."/>
            <person name="Pangilinan J."/>
            <person name="Riley R."/>
            <person name="LaButti K."/>
            <person name="Andreopoulos B."/>
            <person name="Lipzen A."/>
            <person name="Chen C."/>
            <person name="Yan M."/>
            <person name="Daum C."/>
            <person name="Ng V."/>
            <person name="Clum A."/>
            <person name="Steindorff A."/>
            <person name="Ohm R.A."/>
            <person name="Martin F."/>
            <person name="Silar P."/>
            <person name="Natvig D.O."/>
            <person name="Lalanne C."/>
            <person name="Gautier V."/>
            <person name="Ament-Velasquez S.L."/>
            <person name="Kruys A."/>
            <person name="Hutchinson M.I."/>
            <person name="Powell A.J."/>
            <person name="Barry K."/>
            <person name="Miller A.N."/>
            <person name="Grigoriev I.V."/>
            <person name="Debuchy R."/>
            <person name="Gladieux P."/>
            <person name="Hiltunen Thoren M."/>
            <person name="Johannesson H."/>
        </authorList>
    </citation>
    <scope>NUCLEOTIDE SEQUENCE</scope>
    <source>
        <strain evidence="2">CBS 532.94</strain>
    </source>
</reference>
<feature type="transmembrane region" description="Helical" evidence="1">
    <location>
        <begin position="7"/>
        <end position="28"/>
    </location>
</feature>
<feature type="transmembrane region" description="Helical" evidence="1">
    <location>
        <begin position="40"/>
        <end position="60"/>
    </location>
</feature>
<sequence length="142" mass="15012">MTFLKPALLLHLIIETPASLSFLLASTAQLPGASPEARLILRNFGGLHLATNLLCLVFLLRKPAAAGLGNGDIEQLTAMSCVCLGTYHVWPIYRAWARMTGHGGIDVERQKKVLGGPAVHLVVHVACLAALLGGGLAMLMGH</sequence>
<accession>A0AAN7CIN9</accession>
<keyword evidence="1" id="KW-0472">Membrane</keyword>
<feature type="transmembrane region" description="Helical" evidence="1">
    <location>
        <begin position="118"/>
        <end position="140"/>
    </location>
</feature>
<name>A0AAN7CIN9_9PEZI</name>
<reference evidence="2" key="2">
    <citation type="submission" date="2023-05" db="EMBL/GenBank/DDBJ databases">
        <authorList>
            <consortium name="Lawrence Berkeley National Laboratory"/>
            <person name="Steindorff A."/>
            <person name="Hensen N."/>
            <person name="Bonometti L."/>
            <person name="Westerberg I."/>
            <person name="Brannstrom I.O."/>
            <person name="Guillou S."/>
            <person name="Cros-Aarteil S."/>
            <person name="Calhoun S."/>
            <person name="Haridas S."/>
            <person name="Kuo A."/>
            <person name="Mondo S."/>
            <person name="Pangilinan J."/>
            <person name="Riley R."/>
            <person name="Labutti K."/>
            <person name="Andreopoulos B."/>
            <person name="Lipzen A."/>
            <person name="Chen C."/>
            <person name="Yanf M."/>
            <person name="Daum C."/>
            <person name="Ng V."/>
            <person name="Clum A."/>
            <person name="Ohm R."/>
            <person name="Martin F."/>
            <person name="Silar P."/>
            <person name="Natvig D."/>
            <person name="Lalanne C."/>
            <person name="Gautier V."/>
            <person name="Ament-Velasquez S.L."/>
            <person name="Kruys A."/>
            <person name="Hutchinson M.I."/>
            <person name="Powell A.J."/>
            <person name="Barry K."/>
            <person name="Miller A.N."/>
            <person name="Grigoriev I.V."/>
            <person name="Debuchy R."/>
            <person name="Gladieux P."/>
            <person name="Thoren M.H."/>
            <person name="Johannesson H."/>
        </authorList>
    </citation>
    <scope>NUCLEOTIDE SEQUENCE</scope>
    <source>
        <strain evidence="2">CBS 532.94</strain>
    </source>
</reference>
<evidence type="ECO:0000313" key="3">
    <source>
        <dbReference type="Proteomes" id="UP001303760"/>
    </source>
</evidence>
<dbReference type="EMBL" id="MU860004">
    <property type="protein sequence ID" value="KAK4242796.1"/>
    <property type="molecule type" value="Genomic_DNA"/>
</dbReference>
<gene>
    <name evidence="2" type="ORF">C8A03DRAFT_39952</name>
</gene>
<protein>
    <submittedName>
        <fullName evidence="2">Uncharacterized protein</fullName>
    </submittedName>
</protein>
<comment type="caution">
    <text evidence="2">The sequence shown here is derived from an EMBL/GenBank/DDBJ whole genome shotgun (WGS) entry which is preliminary data.</text>
</comment>